<feature type="transmembrane region" description="Helical" evidence="2">
    <location>
        <begin position="36"/>
        <end position="58"/>
    </location>
</feature>
<dbReference type="CDD" id="cd02972">
    <property type="entry name" value="DsbA_family"/>
    <property type="match status" value="1"/>
</dbReference>
<dbReference type="GO" id="GO:0016853">
    <property type="term" value="F:isomerase activity"/>
    <property type="evidence" value="ECO:0007669"/>
    <property type="project" value="UniProtKB-KW"/>
</dbReference>
<feature type="compositionally biased region" description="Polar residues" evidence="1">
    <location>
        <begin position="1"/>
        <end position="14"/>
    </location>
</feature>
<evidence type="ECO:0000256" key="2">
    <source>
        <dbReference type="SAM" id="Phobius"/>
    </source>
</evidence>
<dbReference type="Gene3D" id="3.40.30.10">
    <property type="entry name" value="Glutaredoxin"/>
    <property type="match status" value="1"/>
</dbReference>
<evidence type="ECO:0000313" key="4">
    <source>
        <dbReference type="EMBL" id="NYI40552.1"/>
    </source>
</evidence>
<proteinExistence type="predicted"/>
<dbReference type="OrthoDB" id="117402at2"/>
<keyword evidence="2" id="KW-0812">Transmembrane</keyword>
<dbReference type="RefSeq" id="WP_062074663.1">
    <property type="nucleotide sequence ID" value="NZ_BBRC01000003.1"/>
</dbReference>
<accession>A0A7Y9Z833</accession>
<evidence type="ECO:0000313" key="5">
    <source>
        <dbReference type="Proteomes" id="UP000547973"/>
    </source>
</evidence>
<sequence>MASKTPQSGNTPQSDKVAVAKKKAQSQVHAQQRRALVVWIVIGVVVVGLFAALIAYIVRQGNVSSVATTPGQLNPAIATTNGGFGVGASGVVGGKDLSTSHVRLDIYFDYMCPICGEFEQYRGAEVDALRKAGTADVYYHPISILDGSSSGTQYSTRAASAGALIAQDAPDKFLAFTTAMFVNQPKENSTGLTEAQIQAIATAAGVPADVVAKIPALAYTSWVRSATEKASVDGVAGTPTLALNGVIQDPSKNKDDINWSVAGSITTAINKAAGK</sequence>
<organism evidence="4 5">
    <name type="scientific">Demequina lutea</name>
    <dbReference type="NCBI Taxonomy" id="431489"/>
    <lineage>
        <taxon>Bacteria</taxon>
        <taxon>Bacillati</taxon>
        <taxon>Actinomycetota</taxon>
        <taxon>Actinomycetes</taxon>
        <taxon>Micrococcales</taxon>
        <taxon>Demequinaceae</taxon>
        <taxon>Demequina</taxon>
    </lineage>
</organism>
<evidence type="ECO:0000259" key="3">
    <source>
        <dbReference type="Pfam" id="PF13462"/>
    </source>
</evidence>
<dbReference type="AlphaFoldDB" id="A0A7Y9Z833"/>
<feature type="region of interest" description="Disordered" evidence="1">
    <location>
        <begin position="1"/>
        <end position="20"/>
    </location>
</feature>
<comment type="caution">
    <text evidence="4">The sequence shown here is derived from an EMBL/GenBank/DDBJ whole genome shotgun (WGS) entry which is preliminary data.</text>
</comment>
<feature type="domain" description="Thioredoxin-like fold" evidence="3">
    <location>
        <begin position="100"/>
        <end position="256"/>
    </location>
</feature>
<keyword evidence="4" id="KW-0413">Isomerase</keyword>
<dbReference type="Proteomes" id="UP000547973">
    <property type="component" value="Unassembled WGS sequence"/>
</dbReference>
<keyword evidence="5" id="KW-1185">Reference proteome</keyword>
<keyword evidence="2" id="KW-0472">Membrane</keyword>
<dbReference type="InterPro" id="IPR036249">
    <property type="entry name" value="Thioredoxin-like_sf"/>
</dbReference>
<dbReference type="Pfam" id="PF13462">
    <property type="entry name" value="Thioredoxin_4"/>
    <property type="match status" value="1"/>
</dbReference>
<dbReference type="SUPFAM" id="SSF52833">
    <property type="entry name" value="Thioredoxin-like"/>
    <property type="match status" value="1"/>
</dbReference>
<dbReference type="InterPro" id="IPR012336">
    <property type="entry name" value="Thioredoxin-like_fold"/>
</dbReference>
<gene>
    <name evidence="4" type="ORF">BKA03_000671</name>
</gene>
<dbReference type="EMBL" id="JACBZO010000001">
    <property type="protein sequence ID" value="NYI40552.1"/>
    <property type="molecule type" value="Genomic_DNA"/>
</dbReference>
<evidence type="ECO:0000256" key="1">
    <source>
        <dbReference type="SAM" id="MobiDB-lite"/>
    </source>
</evidence>
<reference evidence="4 5" key="1">
    <citation type="submission" date="2020-07" db="EMBL/GenBank/DDBJ databases">
        <title>Sequencing the genomes of 1000 actinobacteria strains.</title>
        <authorList>
            <person name="Klenk H.-P."/>
        </authorList>
    </citation>
    <scope>NUCLEOTIDE SEQUENCE [LARGE SCALE GENOMIC DNA]</scope>
    <source>
        <strain evidence="4 5">DSM 19970</strain>
    </source>
</reference>
<name>A0A7Y9Z833_9MICO</name>
<keyword evidence="2" id="KW-1133">Transmembrane helix</keyword>
<protein>
    <submittedName>
        <fullName evidence="4">Protein-disulfide isomerase</fullName>
    </submittedName>
</protein>